<evidence type="ECO:0000313" key="2">
    <source>
        <dbReference type="EMBL" id="KGQ59910.1"/>
    </source>
</evidence>
<dbReference type="Proteomes" id="UP000030554">
    <property type="component" value="Unassembled WGS sequence"/>
</dbReference>
<sequence>MSFISKTFGGLNKPYYFRNLFFGLIIFILLEAIILNAGGDAKEKILEGKFWGVTGVYLIFLFLYPYSRFVYESIVEYIFGNNVFIVNGLILLVVKTITMLLCFMFSWAIAPIGLIYLYFYYSRQEKLALQKSNEQDPSVKE</sequence>
<comment type="caution">
    <text evidence="2">The sequence shown here is derived from an EMBL/GenBank/DDBJ whole genome shotgun (WGS) entry which is preliminary data.</text>
</comment>
<name>A0A0A2ZYK7_9PAST</name>
<keyword evidence="1" id="KW-0812">Transmembrane</keyword>
<dbReference type="RefSeq" id="WP_039164339.1">
    <property type="nucleotide sequence ID" value="NZ_JPJQ01000051.1"/>
</dbReference>
<accession>A0A0A2ZYK7</accession>
<evidence type="ECO:0000256" key="1">
    <source>
        <dbReference type="SAM" id="Phobius"/>
    </source>
</evidence>
<feature type="transmembrane region" description="Helical" evidence="1">
    <location>
        <begin position="20"/>
        <end position="38"/>
    </location>
</feature>
<dbReference type="AlphaFoldDB" id="A0A0A2ZYK7"/>
<dbReference type="EMBL" id="JPJQ01000051">
    <property type="protein sequence ID" value="KGQ59910.1"/>
    <property type="molecule type" value="Genomic_DNA"/>
</dbReference>
<feature type="transmembrane region" description="Helical" evidence="1">
    <location>
        <begin position="101"/>
        <end position="121"/>
    </location>
</feature>
<organism evidence="2 3">
    <name type="scientific">Gallibacterium anatis 4895</name>
    <dbReference type="NCBI Taxonomy" id="1396510"/>
    <lineage>
        <taxon>Bacteria</taxon>
        <taxon>Pseudomonadati</taxon>
        <taxon>Pseudomonadota</taxon>
        <taxon>Gammaproteobacteria</taxon>
        <taxon>Pasteurellales</taxon>
        <taxon>Pasteurellaceae</taxon>
        <taxon>Gallibacterium</taxon>
    </lineage>
</organism>
<protein>
    <submittedName>
        <fullName evidence="2">Membrane protein</fullName>
    </submittedName>
</protein>
<keyword evidence="1" id="KW-0472">Membrane</keyword>
<gene>
    <name evidence="2" type="ORF">IO48_10090</name>
</gene>
<reference evidence="2 3" key="1">
    <citation type="submission" date="2014-07" db="EMBL/GenBank/DDBJ databases">
        <title>Chaperone-usher fimbriae in a diverse selection of Gallibacterium genomes.</title>
        <authorList>
            <person name="Kudirkiene E."/>
            <person name="Bager R.J."/>
            <person name="Johnson T.J."/>
            <person name="Bojesen A.M."/>
        </authorList>
    </citation>
    <scope>NUCLEOTIDE SEQUENCE [LARGE SCALE GENOMIC DNA]</scope>
    <source>
        <strain evidence="2 3">4895</strain>
    </source>
</reference>
<feature type="transmembrane region" description="Helical" evidence="1">
    <location>
        <begin position="73"/>
        <end position="94"/>
    </location>
</feature>
<keyword evidence="1" id="KW-1133">Transmembrane helix</keyword>
<feature type="transmembrane region" description="Helical" evidence="1">
    <location>
        <begin position="50"/>
        <end position="67"/>
    </location>
</feature>
<evidence type="ECO:0000313" key="3">
    <source>
        <dbReference type="Proteomes" id="UP000030554"/>
    </source>
</evidence>
<proteinExistence type="predicted"/>